<name>A4CDR2_9GAMM</name>
<dbReference type="Proteomes" id="UP000006201">
    <property type="component" value="Unassembled WGS sequence"/>
</dbReference>
<dbReference type="AlphaFoldDB" id="A4CDR2"/>
<proteinExistence type="predicted"/>
<gene>
    <name evidence="1" type="ORF">PTD2_05520</name>
</gene>
<comment type="caution">
    <text evidence="1">The sequence shown here is derived from an EMBL/GenBank/DDBJ whole genome shotgun (WGS) entry which is preliminary data.</text>
</comment>
<sequence>MDQNMDQMMKVRRVLFAVPMILLFALVFLTIKTYITEQNNQIKMSADNYQPLVISQPARVTKQLLPPGGKVVKNQPLLSLEVLYEQTKSAVINFNSPEAGYFFHAKTNNNVVKAYQPIGYLLKNSDANEFSFLIKNKPANMGSIGDQVKITVDDKTIFGKVSMVIGSFSKQEWQKIFIKFNNEQYLSLLSPDAKMSLELVEEQLTN</sequence>
<reference evidence="1 2" key="1">
    <citation type="submission" date="2006-02" db="EMBL/GenBank/DDBJ databases">
        <authorList>
            <person name="Moran M.A."/>
            <person name="Kjelleberg S."/>
            <person name="Egan S."/>
            <person name="Saunders N."/>
            <person name="Thomas T."/>
            <person name="Ferriera S."/>
            <person name="Johnson J."/>
            <person name="Kravitz S."/>
            <person name="Halpern A."/>
            <person name="Remington K."/>
            <person name="Beeson K."/>
            <person name="Tran B."/>
            <person name="Rogers Y.-H."/>
            <person name="Friedman R."/>
            <person name="Venter J.C."/>
        </authorList>
    </citation>
    <scope>NUCLEOTIDE SEQUENCE [LARGE SCALE GENOMIC DNA]</scope>
    <source>
        <strain evidence="1 2">D2</strain>
    </source>
</reference>
<keyword evidence="2" id="KW-1185">Reference proteome</keyword>
<evidence type="ECO:0000313" key="2">
    <source>
        <dbReference type="Proteomes" id="UP000006201"/>
    </source>
</evidence>
<accession>A4CDR2</accession>
<evidence type="ECO:0000313" key="1">
    <source>
        <dbReference type="EMBL" id="EAR27104.1"/>
    </source>
</evidence>
<organism evidence="1 2">
    <name type="scientific">Pseudoalteromonas tunicata D2</name>
    <dbReference type="NCBI Taxonomy" id="87626"/>
    <lineage>
        <taxon>Bacteria</taxon>
        <taxon>Pseudomonadati</taxon>
        <taxon>Pseudomonadota</taxon>
        <taxon>Gammaproteobacteria</taxon>
        <taxon>Alteromonadales</taxon>
        <taxon>Pseudoalteromonadaceae</taxon>
        <taxon>Pseudoalteromonas</taxon>
    </lineage>
</organism>
<dbReference type="eggNOG" id="ENOG502ZMSK">
    <property type="taxonomic scope" value="Bacteria"/>
</dbReference>
<protein>
    <submittedName>
        <fullName evidence="1">Uncharacterized protein</fullName>
    </submittedName>
</protein>
<dbReference type="HOGENOM" id="CLU_1331031_0_0_6"/>
<dbReference type="EMBL" id="AAOH01000007">
    <property type="protein sequence ID" value="EAR27104.1"/>
    <property type="molecule type" value="Genomic_DNA"/>
</dbReference>